<name>A0ABR6W5M2_9BACT</name>
<dbReference type="PANTHER" id="PTHR43102">
    <property type="entry name" value="SLR1143 PROTEIN"/>
    <property type="match status" value="1"/>
</dbReference>
<comment type="caution">
    <text evidence="3">The sequence shown here is derived from an EMBL/GenBank/DDBJ whole genome shotgun (WGS) entry which is preliminary data.</text>
</comment>
<evidence type="ECO:0000256" key="1">
    <source>
        <dbReference type="SAM" id="Coils"/>
    </source>
</evidence>
<dbReference type="Gene3D" id="3.30.450.40">
    <property type="match status" value="1"/>
</dbReference>
<dbReference type="PANTHER" id="PTHR43102:SF2">
    <property type="entry name" value="GAF DOMAIN-CONTAINING PROTEIN"/>
    <property type="match status" value="1"/>
</dbReference>
<feature type="coiled-coil region" evidence="1">
    <location>
        <begin position="154"/>
        <end position="181"/>
    </location>
</feature>
<sequence>MKAAALPENEKARLKALADHNLLDTPAEDIYDDVTRMASEICRTPVSSISLIDANRQWFKSSQGLKVGETPREHSFCAHAILQPDEIFVVPDARLDDRFSDNPLTTGIPNVIFYAGVPLTSDDGYALGSLCVIDSRPRTLTDNQLLALKSLARLVNTHFELRKAKAERDKLQHELDQATVGRRNLLRFLAYRLKPLVEPMLNDIRALSGTNPQPNQVTHLQSLEQTGRAIQGMLDDPELFKNQS</sequence>
<evidence type="ECO:0000313" key="4">
    <source>
        <dbReference type="Proteomes" id="UP000700732"/>
    </source>
</evidence>
<accession>A0ABR6W5M2</accession>
<dbReference type="InterPro" id="IPR029016">
    <property type="entry name" value="GAF-like_dom_sf"/>
</dbReference>
<proteinExistence type="predicted"/>
<evidence type="ECO:0000259" key="2">
    <source>
        <dbReference type="SMART" id="SM00065"/>
    </source>
</evidence>
<evidence type="ECO:0000313" key="3">
    <source>
        <dbReference type="EMBL" id="MBC3791291.1"/>
    </source>
</evidence>
<dbReference type="Pfam" id="PF01590">
    <property type="entry name" value="GAF"/>
    <property type="match status" value="1"/>
</dbReference>
<dbReference type="Proteomes" id="UP000700732">
    <property type="component" value="Unassembled WGS sequence"/>
</dbReference>
<dbReference type="SUPFAM" id="SSF55781">
    <property type="entry name" value="GAF domain-like"/>
    <property type="match status" value="1"/>
</dbReference>
<keyword evidence="1" id="KW-0175">Coiled coil</keyword>
<gene>
    <name evidence="3" type="ORF">FH603_1791</name>
</gene>
<dbReference type="SMART" id="SM00065">
    <property type="entry name" value="GAF"/>
    <property type="match status" value="1"/>
</dbReference>
<feature type="domain" description="GAF" evidence="2">
    <location>
        <begin position="26"/>
        <end position="169"/>
    </location>
</feature>
<dbReference type="EMBL" id="VFIA01000008">
    <property type="protein sequence ID" value="MBC3791291.1"/>
    <property type="molecule type" value="Genomic_DNA"/>
</dbReference>
<protein>
    <recommendedName>
        <fullName evidence="2">GAF domain-containing protein</fullName>
    </recommendedName>
</protein>
<organism evidence="3 4">
    <name type="scientific">Spirosoma utsteinense</name>
    <dbReference type="NCBI Taxonomy" id="2585773"/>
    <lineage>
        <taxon>Bacteria</taxon>
        <taxon>Pseudomonadati</taxon>
        <taxon>Bacteroidota</taxon>
        <taxon>Cytophagia</taxon>
        <taxon>Cytophagales</taxon>
        <taxon>Cytophagaceae</taxon>
        <taxon>Spirosoma</taxon>
    </lineage>
</organism>
<dbReference type="RefSeq" id="WP_186737077.1">
    <property type="nucleotide sequence ID" value="NZ_VFIA01000008.1"/>
</dbReference>
<keyword evidence="4" id="KW-1185">Reference proteome</keyword>
<reference evidence="3 4" key="1">
    <citation type="submission" date="2019-06" db="EMBL/GenBank/DDBJ databases">
        <title>Spirosoma utsteinense sp. nov. isolated from Antarctic ice-free soils.</title>
        <authorList>
            <person name="Tahon G."/>
        </authorList>
    </citation>
    <scope>NUCLEOTIDE SEQUENCE [LARGE SCALE GENOMIC DNA]</scope>
    <source>
        <strain evidence="3 4">LMG 31447</strain>
    </source>
</reference>
<dbReference type="InterPro" id="IPR003018">
    <property type="entry name" value="GAF"/>
</dbReference>